<comment type="caution">
    <text evidence="1">The sequence shown here is derived from an EMBL/GenBank/DDBJ whole genome shotgun (WGS) entry which is preliminary data.</text>
</comment>
<dbReference type="RefSeq" id="WP_125696191.1">
    <property type="nucleotide sequence ID" value="NZ_JBHTOG010000039.1"/>
</dbReference>
<dbReference type="Pfam" id="PF20118">
    <property type="entry name" value="DUF6508"/>
    <property type="match status" value="1"/>
</dbReference>
<evidence type="ECO:0000313" key="2">
    <source>
        <dbReference type="Proteomes" id="UP001597192"/>
    </source>
</evidence>
<dbReference type="Proteomes" id="UP001597192">
    <property type="component" value="Unassembled WGS sequence"/>
</dbReference>
<organism evidence="1 2">
    <name type="scientific">Lacticaseibacillus yichunensis</name>
    <dbReference type="NCBI Taxonomy" id="2486015"/>
    <lineage>
        <taxon>Bacteria</taxon>
        <taxon>Bacillati</taxon>
        <taxon>Bacillota</taxon>
        <taxon>Bacilli</taxon>
        <taxon>Lactobacillales</taxon>
        <taxon>Lactobacillaceae</taxon>
        <taxon>Lacticaseibacillus</taxon>
    </lineage>
</organism>
<accession>A0ABW4CS62</accession>
<dbReference type="InterPro" id="IPR045425">
    <property type="entry name" value="DUF6508"/>
</dbReference>
<gene>
    <name evidence="1" type="ORF">ACFQ47_07885</name>
</gene>
<keyword evidence="2" id="KW-1185">Reference proteome</keyword>
<name>A0ABW4CS62_9LACO</name>
<sequence>MAYELLTQYASRFPAPAASAEEISADDDLHNALNQKPDDGGDILKALGQTQDDDGDILKALGQTQDDDGDIMKALGQTPEEAEPEIEINGRVRWTLDSFMHDFDTFALTHTEIADYSTTLTDAGLGFSRSALAKADVAEAPAAVILAMLVAISRLDRFSDGLLAEFAQDGHLHTWLTRLAEVDH</sequence>
<proteinExistence type="predicted"/>
<protein>
    <submittedName>
        <fullName evidence="1">DUF6508 domain-containing protein</fullName>
    </submittedName>
</protein>
<reference evidence="2" key="1">
    <citation type="journal article" date="2019" name="Int. J. Syst. Evol. Microbiol.">
        <title>The Global Catalogue of Microorganisms (GCM) 10K type strain sequencing project: providing services to taxonomists for standard genome sequencing and annotation.</title>
        <authorList>
            <consortium name="The Broad Institute Genomics Platform"/>
            <consortium name="The Broad Institute Genome Sequencing Center for Infectious Disease"/>
            <person name="Wu L."/>
            <person name="Ma J."/>
        </authorList>
    </citation>
    <scope>NUCLEOTIDE SEQUENCE [LARGE SCALE GENOMIC DNA]</scope>
    <source>
        <strain evidence="2">CCM 8947</strain>
    </source>
</reference>
<evidence type="ECO:0000313" key="1">
    <source>
        <dbReference type="EMBL" id="MFD1432600.1"/>
    </source>
</evidence>
<dbReference type="EMBL" id="JBHTOG010000039">
    <property type="protein sequence ID" value="MFD1432600.1"/>
    <property type="molecule type" value="Genomic_DNA"/>
</dbReference>